<reference evidence="4 5" key="1">
    <citation type="submission" date="2019-07" db="EMBL/GenBank/DDBJ databases">
        <title>Tepidimonas charontis SPSP-6 draft genome.</title>
        <authorList>
            <person name="Da Costa M.S."/>
            <person name="Froufe H.J.C."/>
            <person name="Egas C."/>
            <person name="Albuquerque L."/>
        </authorList>
    </citation>
    <scope>NUCLEOTIDE SEQUENCE [LARGE SCALE GENOMIC DNA]</scope>
    <source>
        <strain evidence="4 5">SPSP-6</strain>
    </source>
</reference>
<dbReference type="EMBL" id="VJON01000001">
    <property type="protein sequence ID" value="TSE36458.1"/>
    <property type="molecule type" value="Genomic_DNA"/>
</dbReference>
<dbReference type="OrthoDB" id="5293433at2"/>
<name>A0A554XKY5_9BURK</name>
<dbReference type="PANTHER" id="PTHR34475:SF1">
    <property type="entry name" value="CYTOSKELETON PROTEIN RODZ"/>
    <property type="match status" value="1"/>
</dbReference>
<keyword evidence="2" id="KW-1133">Transmembrane helix</keyword>
<feature type="compositionally biased region" description="Low complexity" evidence="1">
    <location>
        <begin position="154"/>
        <end position="172"/>
    </location>
</feature>
<dbReference type="Pfam" id="PF13413">
    <property type="entry name" value="HTH_25"/>
    <property type="match status" value="1"/>
</dbReference>
<evidence type="ECO:0000256" key="1">
    <source>
        <dbReference type="SAM" id="MobiDB-lite"/>
    </source>
</evidence>
<dbReference type="InterPro" id="IPR010982">
    <property type="entry name" value="Lambda_DNA-bd_dom_sf"/>
</dbReference>
<dbReference type="AlphaFoldDB" id="A0A554XKY5"/>
<feature type="domain" description="Cytoskeleton protein RodZ-like C-terminal" evidence="3">
    <location>
        <begin position="228"/>
        <end position="299"/>
    </location>
</feature>
<dbReference type="PANTHER" id="PTHR34475">
    <property type="match status" value="1"/>
</dbReference>
<dbReference type="CDD" id="cd00093">
    <property type="entry name" value="HTH_XRE"/>
    <property type="match status" value="1"/>
</dbReference>
<evidence type="ECO:0000256" key="2">
    <source>
        <dbReference type="SAM" id="Phobius"/>
    </source>
</evidence>
<dbReference type="Pfam" id="PF13464">
    <property type="entry name" value="RodZ_C"/>
    <property type="match status" value="1"/>
</dbReference>
<protein>
    <submittedName>
        <fullName evidence="4">Cytoskeleton protein RodZ</fullName>
    </submittedName>
</protein>
<proteinExistence type="predicted"/>
<feature type="compositionally biased region" description="Low complexity" evidence="1">
    <location>
        <begin position="185"/>
        <end position="197"/>
    </location>
</feature>
<evidence type="ECO:0000313" key="4">
    <source>
        <dbReference type="EMBL" id="TSE36458.1"/>
    </source>
</evidence>
<accession>A0A554XKY5</accession>
<dbReference type="RefSeq" id="WP_144327125.1">
    <property type="nucleotide sequence ID" value="NZ_VJON01000001.1"/>
</dbReference>
<dbReference type="InterPro" id="IPR025194">
    <property type="entry name" value="RodZ-like_C"/>
</dbReference>
<evidence type="ECO:0000313" key="5">
    <source>
        <dbReference type="Proteomes" id="UP000318294"/>
    </source>
</evidence>
<dbReference type="Proteomes" id="UP000318294">
    <property type="component" value="Unassembled WGS sequence"/>
</dbReference>
<dbReference type="GO" id="GO:0003677">
    <property type="term" value="F:DNA binding"/>
    <property type="evidence" value="ECO:0007669"/>
    <property type="project" value="InterPro"/>
</dbReference>
<keyword evidence="5" id="KW-1185">Reference proteome</keyword>
<dbReference type="SUPFAM" id="SSF47413">
    <property type="entry name" value="lambda repressor-like DNA-binding domains"/>
    <property type="match status" value="1"/>
</dbReference>
<organism evidence="4 5">
    <name type="scientific">Tepidimonas charontis</name>
    <dbReference type="NCBI Taxonomy" id="2267262"/>
    <lineage>
        <taxon>Bacteria</taxon>
        <taxon>Pseudomonadati</taxon>
        <taxon>Pseudomonadota</taxon>
        <taxon>Betaproteobacteria</taxon>
        <taxon>Burkholderiales</taxon>
        <taxon>Tepidimonas</taxon>
    </lineage>
</organism>
<comment type="caution">
    <text evidence="4">The sequence shown here is derived from an EMBL/GenBank/DDBJ whole genome shotgun (WGS) entry which is preliminary data.</text>
</comment>
<feature type="region of interest" description="Disordered" evidence="1">
    <location>
        <begin position="148"/>
        <end position="197"/>
    </location>
</feature>
<dbReference type="InterPro" id="IPR001387">
    <property type="entry name" value="Cro/C1-type_HTH"/>
</dbReference>
<dbReference type="InterPro" id="IPR050400">
    <property type="entry name" value="Bact_Cytoskel_RodZ"/>
</dbReference>
<evidence type="ECO:0000259" key="3">
    <source>
        <dbReference type="Pfam" id="PF13464"/>
    </source>
</evidence>
<sequence>MSDAPQTPTAPATAGTLLRQAREAAGLHIATLAAMLKVPVQRIEALEQDRYEALPDVTFTRALALSVCRTLKIDAGPILAALPAVAAPSLGHAVEAIGAPMPREEAGVGWLGGDALRRRWPLWAALALVALAAALWVVLPPAPAPSGGLNPTPSAADASAASGSASDAGAASLAEQVRAEPQRLASGPSSAAGGDAGTAAPLAAVASEAAPAGGADGGTAPRRAQRLRLQAREPSWVQVIGASGQVRLQRTLQPGETVSFDEDEVLAVTVGRADATEVWVHGQPFDLTPRARNNVARFEVR</sequence>
<keyword evidence="2" id="KW-0472">Membrane</keyword>
<keyword evidence="2" id="KW-0812">Transmembrane</keyword>
<gene>
    <name evidence="4" type="primary">rodZ</name>
    <name evidence="4" type="ORF">Tchar_00082</name>
</gene>
<dbReference type="Gene3D" id="1.10.260.40">
    <property type="entry name" value="lambda repressor-like DNA-binding domains"/>
    <property type="match status" value="1"/>
</dbReference>
<feature type="transmembrane region" description="Helical" evidence="2">
    <location>
        <begin position="120"/>
        <end position="139"/>
    </location>
</feature>